<evidence type="ECO:0000256" key="1">
    <source>
        <dbReference type="SAM" id="Phobius"/>
    </source>
</evidence>
<keyword evidence="3" id="KW-1185">Reference proteome</keyword>
<dbReference type="AlphaFoldDB" id="A0AAN9R401"/>
<keyword evidence="1" id="KW-0812">Transmembrane</keyword>
<protein>
    <submittedName>
        <fullName evidence="2">Uncharacterized protein</fullName>
    </submittedName>
</protein>
<feature type="transmembrane region" description="Helical" evidence="1">
    <location>
        <begin position="7"/>
        <end position="27"/>
    </location>
</feature>
<gene>
    <name evidence="2" type="ORF">VNO80_16498</name>
</gene>
<evidence type="ECO:0000313" key="2">
    <source>
        <dbReference type="EMBL" id="KAK7357214.1"/>
    </source>
</evidence>
<keyword evidence="1" id="KW-0472">Membrane</keyword>
<organism evidence="2 3">
    <name type="scientific">Phaseolus coccineus</name>
    <name type="common">Scarlet runner bean</name>
    <name type="synonym">Phaseolus multiflorus</name>
    <dbReference type="NCBI Taxonomy" id="3886"/>
    <lineage>
        <taxon>Eukaryota</taxon>
        <taxon>Viridiplantae</taxon>
        <taxon>Streptophyta</taxon>
        <taxon>Embryophyta</taxon>
        <taxon>Tracheophyta</taxon>
        <taxon>Spermatophyta</taxon>
        <taxon>Magnoliopsida</taxon>
        <taxon>eudicotyledons</taxon>
        <taxon>Gunneridae</taxon>
        <taxon>Pentapetalae</taxon>
        <taxon>rosids</taxon>
        <taxon>fabids</taxon>
        <taxon>Fabales</taxon>
        <taxon>Fabaceae</taxon>
        <taxon>Papilionoideae</taxon>
        <taxon>50 kb inversion clade</taxon>
        <taxon>NPAAA clade</taxon>
        <taxon>indigoferoid/millettioid clade</taxon>
        <taxon>Phaseoleae</taxon>
        <taxon>Phaseolus</taxon>
    </lineage>
</organism>
<feature type="transmembrane region" description="Helical" evidence="1">
    <location>
        <begin position="47"/>
        <end position="66"/>
    </location>
</feature>
<accession>A0AAN9R401</accession>
<comment type="caution">
    <text evidence="2">The sequence shown here is derived from an EMBL/GenBank/DDBJ whole genome shotgun (WGS) entry which is preliminary data.</text>
</comment>
<proteinExistence type="predicted"/>
<evidence type="ECO:0000313" key="3">
    <source>
        <dbReference type="Proteomes" id="UP001374584"/>
    </source>
</evidence>
<dbReference type="EMBL" id="JAYMYR010000006">
    <property type="protein sequence ID" value="KAK7357214.1"/>
    <property type="molecule type" value="Genomic_DNA"/>
</dbReference>
<dbReference type="Proteomes" id="UP001374584">
    <property type="component" value="Unassembled WGS sequence"/>
</dbReference>
<sequence>MQTLPIDLNLVIIVLAFIFFFGALIWVCTNNASWGHVPFALRNDGMSSINNVYFSSVVYTIPLLFLKALKIVFRILGNAFLQLCLYIQEVNKELIMIFGSSSQTESTDSSSPLNQGNVGSNKYAMDLAAKERAERVEENWSVQRAYEWVYYHVRDTFQSIGGHGKQKFVRTNVQVPGVIKNAFHVNKGEQILENATIGVSNRFSSKYSSKLILGTPTL</sequence>
<name>A0AAN9R401_PHACN</name>
<keyword evidence="1" id="KW-1133">Transmembrane helix</keyword>
<reference evidence="2 3" key="1">
    <citation type="submission" date="2024-01" db="EMBL/GenBank/DDBJ databases">
        <title>The genomes of 5 underutilized Papilionoideae crops provide insights into root nodulation and disease resistanc.</title>
        <authorList>
            <person name="Jiang F."/>
        </authorList>
    </citation>
    <scope>NUCLEOTIDE SEQUENCE [LARGE SCALE GENOMIC DNA]</scope>
    <source>
        <strain evidence="2">JINMINGXINNONG_FW02</strain>
        <tissue evidence="2">Leaves</tissue>
    </source>
</reference>